<evidence type="ECO:0000256" key="7">
    <source>
        <dbReference type="ARBA" id="ARBA00022840"/>
    </source>
</evidence>
<organism evidence="11 12">
    <name type="scientific">Candidatus Thermofonsia Clade 3 bacterium</name>
    <dbReference type="NCBI Taxonomy" id="2364212"/>
    <lineage>
        <taxon>Bacteria</taxon>
        <taxon>Bacillati</taxon>
        <taxon>Chloroflexota</taxon>
        <taxon>Candidatus Thermofontia</taxon>
        <taxon>Candidatus Thermofonsia Clade 3</taxon>
    </lineage>
</organism>
<comment type="subcellular location">
    <subcellularLocation>
        <location evidence="1">Cell membrane</location>
        <topology evidence="1">Peripheral membrane protein</topology>
    </subcellularLocation>
</comment>
<dbReference type="PANTHER" id="PTHR43297">
    <property type="entry name" value="OLIGOPEPTIDE TRANSPORT ATP-BINDING PROTEIN APPD"/>
    <property type="match status" value="1"/>
</dbReference>
<evidence type="ECO:0000313" key="12">
    <source>
        <dbReference type="Proteomes" id="UP000230790"/>
    </source>
</evidence>
<dbReference type="CDD" id="cd03257">
    <property type="entry name" value="ABC_NikE_OppD_transporters"/>
    <property type="match status" value="1"/>
</dbReference>
<reference evidence="11 12" key="1">
    <citation type="submission" date="2017-11" db="EMBL/GenBank/DDBJ databases">
        <title>Evolution of Phototrophy in the Chloroflexi Phylum Driven by Horizontal Gene Transfer.</title>
        <authorList>
            <person name="Ward L.M."/>
            <person name="Hemp J."/>
            <person name="Shih P.M."/>
            <person name="Mcglynn S.E."/>
            <person name="Fischer W."/>
        </authorList>
    </citation>
    <scope>NUCLEOTIDE SEQUENCE [LARGE SCALE GENOMIC DNA]</scope>
    <source>
        <strain evidence="11">JP3_7</strain>
    </source>
</reference>
<dbReference type="SMART" id="SM00382">
    <property type="entry name" value="AAA"/>
    <property type="match status" value="1"/>
</dbReference>
<dbReference type="GO" id="GO:0016887">
    <property type="term" value="F:ATP hydrolysis activity"/>
    <property type="evidence" value="ECO:0007669"/>
    <property type="project" value="InterPro"/>
</dbReference>
<dbReference type="Gene3D" id="3.40.50.300">
    <property type="entry name" value="P-loop containing nucleotide triphosphate hydrolases"/>
    <property type="match status" value="1"/>
</dbReference>
<dbReference type="GO" id="GO:0005886">
    <property type="term" value="C:plasma membrane"/>
    <property type="evidence" value="ECO:0007669"/>
    <property type="project" value="UniProtKB-SubCell"/>
</dbReference>
<proteinExistence type="inferred from homology"/>
<keyword evidence="3" id="KW-0813">Transport</keyword>
<evidence type="ECO:0000256" key="8">
    <source>
        <dbReference type="ARBA" id="ARBA00022967"/>
    </source>
</evidence>
<protein>
    <submittedName>
        <fullName evidence="11">Dipeptide/oligopeptide/nickel ABC transporter ATP-binding protein</fullName>
    </submittedName>
</protein>
<dbReference type="PROSITE" id="PS50893">
    <property type="entry name" value="ABC_TRANSPORTER_2"/>
    <property type="match status" value="1"/>
</dbReference>
<evidence type="ECO:0000256" key="6">
    <source>
        <dbReference type="ARBA" id="ARBA00022741"/>
    </source>
</evidence>
<keyword evidence="8" id="KW-1278">Translocase</keyword>
<keyword evidence="4" id="KW-1003">Cell membrane</keyword>
<evidence type="ECO:0000256" key="4">
    <source>
        <dbReference type="ARBA" id="ARBA00022475"/>
    </source>
</evidence>
<dbReference type="Pfam" id="PF08352">
    <property type="entry name" value="oligo_HPY"/>
    <property type="match status" value="1"/>
</dbReference>
<dbReference type="Proteomes" id="UP000230790">
    <property type="component" value="Unassembled WGS sequence"/>
</dbReference>
<dbReference type="InterPro" id="IPR017871">
    <property type="entry name" value="ABC_transporter-like_CS"/>
</dbReference>
<dbReference type="InterPro" id="IPR027417">
    <property type="entry name" value="P-loop_NTPase"/>
</dbReference>
<dbReference type="AlphaFoldDB" id="A0A2M8QBX4"/>
<feature type="domain" description="ABC transporter" evidence="10">
    <location>
        <begin position="7"/>
        <end position="264"/>
    </location>
</feature>
<comment type="similarity">
    <text evidence="2">Belongs to the ABC transporter superfamily.</text>
</comment>
<evidence type="ECO:0000256" key="5">
    <source>
        <dbReference type="ARBA" id="ARBA00022519"/>
    </source>
</evidence>
<dbReference type="PROSITE" id="PS00211">
    <property type="entry name" value="ABC_TRANSPORTER_1"/>
    <property type="match status" value="1"/>
</dbReference>
<dbReference type="GO" id="GO:0005524">
    <property type="term" value="F:ATP binding"/>
    <property type="evidence" value="ECO:0007669"/>
    <property type="project" value="UniProtKB-KW"/>
</dbReference>
<keyword evidence="9" id="KW-0472">Membrane</keyword>
<evidence type="ECO:0000259" key="10">
    <source>
        <dbReference type="PROSITE" id="PS50893"/>
    </source>
</evidence>
<dbReference type="InterPro" id="IPR003439">
    <property type="entry name" value="ABC_transporter-like_ATP-bd"/>
</dbReference>
<dbReference type="Pfam" id="PF00005">
    <property type="entry name" value="ABC_tran"/>
    <property type="match status" value="1"/>
</dbReference>
<name>A0A2M8QBX4_9CHLR</name>
<evidence type="ECO:0000256" key="9">
    <source>
        <dbReference type="ARBA" id="ARBA00023136"/>
    </source>
</evidence>
<evidence type="ECO:0000313" key="11">
    <source>
        <dbReference type="EMBL" id="PJF47298.1"/>
    </source>
</evidence>
<keyword evidence="5" id="KW-0997">Cell inner membrane</keyword>
<accession>A0A2M8QBX4</accession>
<dbReference type="InterPro" id="IPR050388">
    <property type="entry name" value="ABC_Ni/Peptide_Import"/>
</dbReference>
<evidence type="ECO:0000256" key="2">
    <source>
        <dbReference type="ARBA" id="ARBA00005417"/>
    </source>
</evidence>
<comment type="caution">
    <text evidence="11">The sequence shown here is derived from an EMBL/GenBank/DDBJ whole genome shotgun (WGS) entry which is preliminary data.</text>
</comment>
<dbReference type="NCBIfam" id="TIGR01727">
    <property type="entry name" value="oligo_HPY"/>
    <property type="match status" value="1"/>
</dbReference>
<evidence type="ECO:0000256" key="3">
    <source>
        <dbReference type="ARBA" id="ARBA00022448"/>
    </source>
</evidence>
<dbReference type="EMBL" id="PGTN01000056">
    <property type="protein sequence ID" value="PJF47298.1"/>
    <property type="molecule type" value="Genomic_DNA"/>
</dbReference>
<dbReference type="GO" id="GO:0015833">
    <property type="term" value="P:peptide transport"/>
    <property type="evidence" value="ECO:0007669"/>
    <property type="project" value="InterPro"/>
</dbReference>
<dbReference type="PANTHER" id="PTHR43297:SF14">
    <property type="entry name" value="ATPASE AAA-TYPE CORE DOMAIN-CONTAINING PROTEIN"/>
    <property type="match status" value="1"/>
</dbReference>
<dbReference type="InterPro" id="IPR003593">
    <property type="entry name" value="AAA+_ATPase"/>
</dbReference>
<dbReference type="FunFam" id="3.40.50.300:FF:000016">
    <property type="entry name" value="Oligopeptide ABC transporter ATP-binding component"/>
    <property type="match status" value="1"/>
</dbReference>
<dbReference type="InterPro" id="IPR013563">
    <property type="entry name" value="Oligopep_ABC_C"/>
</dbReference>
<keyword evidence="7 11" id="KW-0067">ATP-binding</keyword>
<evidence type="ECO:0000256" key="1">
    <source>
        <dbReference type="ARBA" id="ARBA00004202"/>
    </source>
</evidence>
<sequence length="345" mass="38040">MTDAIQLEFKDLRVHFFTDEGVVKAVDGVDLVIPRGKTTCIVGESGCGKSVMSLTALRIVQKPGRIVSGQILWHSKSGDVIDLAKLNPKGREIRHIRGAEIAMIFQEPMTSLSPLYTIGNQIGEAIRLHQGVSKQEARARTIEMLRKVRIPRPERLVDEYPFRLSGGMRQRAMIAMALSCNPSLLIADEPTTALDVTTQAQILDLMLDLQREYNMSILFITHDLGVVAEIADSVAVMYLGRVVESSDVDTIFNNPKHPYTQALLSSVPKISVTRQPLAPIQGMVPSPFRRPSGCTFHPRCSHAMPICQAVEPSMIPLDHDHRVRCLLYDDAAHQIAPPAAALAAQ</sequence>
<keyword evidence="6" id="KW-0547">Nucleotide-binding</keyword>
<gene>
    <name evidence="11" type="ORF">CUN48_09400</name>
</gene>
<dbReference type="SUPFAM" id="SSF52540">
    <property type="entry name" value="P-loop containing nucleoside triphosphate hydrolases"/>
    <property type="match status" value="1"/>
</dbReference>